<dbReference type="EMBL" id="JBHULN010000002">
    <property type="protein sequence ID" value="MFD2569890.1"/>
    <property type="molecule type" value="Genomic_DNA"/>
</dbReference>
<sequence length="113" mass="13012">MEDEQRLDGVGLNIQAVNIEVDDDFRDRIVQSLGKLRRYYSGDVIIAEVYMREEAHPGPNEKSLRIRCGVPGTEVFAEESGQNWDAMLNDVTAKLKRQLEHKFANSQNSYRNR</sequence>
<gene>
    <name evidence="1" type="ORF">ACFSUS_04545</name>
</gene>
<protein>
    <submittedName>
        <fullName evidence="1">HPF/RaiA family ribosome-associated protein</fullName>
    </submittedName>
</protein>
<evidence type="ECO:0000313" key="2">
    <source>
        <dbReference type="Proteomes" id="UP001597469"/>
    </source>
</evidence>
<evidence type="ECO:0000313" key="1">
    <source>
        <dbReference type="EMBL" id="MFD2569890.1"/>
    </source>
</evidence>
<proteinExistence type="predicted"/>
<organism evidence="1 2">
    <name type="scientific">Spirosoma soli</name>
    <dbReference type="NCBI Taxonomy" id="1770529"/>
    <lineage>
        <taxon>Bacteria</taxon>
        <taxon>Pseudomonadati</taxon>
        <taxon>Bacteroidota</taxon>
        <taxon>Cytophagia</taxon>
        <taxon>Cytophagales</taxon>
        <taxon>Cytophagaceae</taxon>
        <taxon>Spirosoma</taxon>
    </lineage>
</organism>
<comment type="caution">
    <text evidence="1">The sequence shown here is derived from an EMBL/GenBank/DDBJ whole genome shotgun (WGS) entry which is preliminary data.</text>
</comment>
<reference evidence="2" key="1">
    <citation type="journal article" date="2019" name="Int. J. Syst. Evol. Microbiol.">
        <title>The Global Catalogue of Microorganisms (GCM) 10K type strain sequencing project: providing services to taxonomists for standard genome sequencing and annotation.</title>
        <authorList>
            <consortium name="The Broad Institute Genomics Platform"/>
            <consortium name="The Broad Institute Genome Sequencing Center for Infectious Disease"/>
            <person name="Wu L."/>
            <person name="Ma J."/>
        </authorList>
    </citation>
    <scope>NUCLEOTIDE SEQUENCE [LARGE SCALE GENOMIC DNA]</scope>
    <source>
        <strain evidence="2">KCTC 42805</strain>
    </source>
</reference>
<name>A0ABW5LYX8_9BACT</name>
<dbReference type="RefSeq" id="WP_381519694.1">
    <property type="nucleotide sequence ID" value="NZ_JBHULN010000002.1"/>
</dbReference>
<keyword evidence="2" id="KW-1185">Reference proteome</keyword>
<dbReference type="Proteomes" id="UP001597469">
    <property type="component" value="Unassembled WGS sequence"/>
</dbReference>
<dbReference type="Pfam" id="PF02482">
    <property type="entry name" value="Ribosomal_S30AE"/>
    <property type="match status" value="1"/>
</dbReference>
<dbReference type="SUPFAM" id="SSF69754">
    <property type="entry name" value="Ribosome binding protein Y (YfiA homologue)"/>
    <property type="match status" value="1"/>
</dbReference>
<accession>A0ABW5LYX8</accession>
<dbReference type="InterPro" id="IPR003489">
    <property type="entry name" value="RHF/RaiA"/>
</dbReference>
<dbReference type="InterPro" id="IPR036567">
    <property type="entry name" value="RHF-like"/>
</dbReference>
<dbReference type="Gene3D" id="3.30.160.100">
    <property type="entry name" value="Ribosome hibernation promotion factor-like"/>
    <property type="match status" value="1"/>
</dbReference>